<sequence>MTDIIKKTGFSIGLILGVLLILLSSYIYFLDLALLTNVWAGVSTLALTVIFGIISIVVVKGKLDGFITFKEAFSGYFITILTGSLISCFYLILLYNFFLSAETKEAIIIAMRDFDVSLLEQNLMPQENIDKTLEVYKTFNPFSISTVLTSFIKYLLRDCLIGFLVALIFRNKRTL</sequence>
<protein>
    <recommendedName>
        <fullName evidence="4">DUF4199 domain-containing protein</fullName>
    </recommendedName>
</protein>
<keyword evidence="1" id="KW-1133">Transmembrane helix</keyword>
<dbReference type="EMBL" id="JAVDVI010000007">
    <property type="protein sequence ID" value="MDR6967955.1"/>
    <property type="molecule type" value="Genomic_DNA"/>
</dbReference>
<feature type="transmembrane region" description="Helical" evidence="1">
    <location>
        <begin position="73"/>
        <end position="95"/>
    </location>
</feature>
<dbReference type="Proteomes" id="UP001255185">
    <property type="component" value="Unassembled WGS sequence"/>
</dbReference>
<keyword evidence="1" id="KW-0472">Membrane</keyword>
<dbReference type="RefSeq" id="WP_310026341.1">
    <property type="nucleotide sequence ID" value="NZ_JAVDVI010000007.1"/>
</dbReference>
<keyword evidence="3" id="KW-1185">Reference proteome</keyword>
<evidence type="ECO:0000313" key="2">
    <source>
        <dbReference type="EMBL" id="MDR6967955.1"/>
    </source>
</evidence>
<evidence type="ECO:0000313" key="3">
    <source>
        <dbReference type="Proteomes" id="UP001255185"/>
    </source>
</evidence>
<evidence type="ECO:0000256" key="1">
    <source>
        <dbReference type="SAM" id="Phobius"/>
    </source>
</evidence>
<accession>A0ABU1TPQ0</accession>
<feature type="transmembrane region" description="Helical" evidence="1">
    <location>
        <begin position="151"/>
        <end position="169"/>
    </location>
</feature>
<name>A0ABU1TPQ0_9FLAO</name>
<evidence type="ECO:0008006" key="4">
    <source>
        <dbReference type="Google" id="ProtNLM"/>
    </source>
</evidence>
<keyword evidence="1" id="KW-0812">Transmembrane</keyword>
<feature type="transmembrane region" description="Helical" evidence="1">
    <location>
        <begin position="12"/>
        <end position="30"/>
    </location>
</feature>
<dbReference type="InterPro" id="IPR025250">
    <property type="entry name" value="DUF4199"/>
</dbReference>
<reference evidence="2 3" key="1">
    <citation type="submission" date="2023-07" db="EMBL/GenBank/DDBJ databases">
        <title>Sorghum-associated microbial communities from plants grown in Nebraska, USA.</title>
        <authorList>
            <person name="Schachtman D."/>
        </authorList>
    </citation>
    <scope>NUCLEOTIDE SEQUENCE [LARGE SCALE GENOMIC DNA]</scope>
    <source>
        <strain evidence="2 3">3773</strain>
    </source>
</reference>
<gene>
    <name evidence="2" type="ORF">J2X31_001969</name>
</gene>
<feature type="transmembrane region" description="Helical" evidence="1">
    <location>
        <begin position="36"/>
        <end position="61"/>
    </location>
</feature>
<comment type="caution">
    <text evidence="2">The sequence shown here is derived from an EMBL/GenBank/DDBJ whole genome shotgun (WGS) entry which is preliminary data.</text>
</comment>
<proteinExistence type="predicted"/>
<dbReference type="Pfam" id="PF13858">
    <property type="entry name" value="DUF4199"/>
    <property type="match status" value="1"/>
</dbReference>
<organism evidence="2 3">
    <name type="scientific">Flavobacterium arsenatis</name>
    <dbReference type="NCBI Taxonomy" id="1484332"/>
    <lineage>
        <taxon>Bacteria</taxon>
        <taxon>Pseudomonadati</taxon>
        <taxon>Bacteroidota</taxon>
        <taxon>Flavobacteriia</taxon>
        <taxon>Flavobacteriales</taxon>
        <taxon>Flavobacteriaceae</taxon>
        <taxon>Flavobacterium</taxon>
    </lineage>
</organism>